<gene>
    <name evidence="2" type="ORF">CHA01nite_22930</name>
</gene>
<organism evidence="2 3">
    <name type="scientific">Chryseobacterium hagamense</name>
    <dbReference type="NCBI Taxonomy" id="395935"/>
    <lineage>
        <taxon>Bacteria</taxon>
        <taxon>Pseudomonadati</taxon>
        <taxon>Bacteroidota</taxon>
        <taxon>Flavobacteriia</taxon>
        <taxon>Flavobacteriales</taxon>
        <taxon>Weeksellaceae</taxon>
        <taxon>Chryseobacterium group</taxon>
        <taxon>Chryseobacterium</taxon>
    </lineage>
</organism>
<comment type="caution">
    <text evidence="2">The sequence shown here is derived from an EMBL/GenBank/DDBJ whole genome shotgun (WGS) entry which is preliminary data.</text>
</comment>
<reference evidence="2 3" key="1">
    <citation type="submission" date="2019-07" db="EMBL/GenBank/DDBJ databases">
        <title>Whole genome shotgun sequence of Chryseobacterium hagamense NBRC 105253.</title>
        <authorList>
            <person name="Hosoyama A."/>
            <person name="Uohara A."/>
            <person name="Ohji S."/>
            <person name="Ichikawa N."/>
        </authorList>
    </citation>
    <scope>NUCLEOTIDE SEQUENCE [LARGE SCALE GENOMIC DNA]</scope>
    <source>
        <strain evidence="2 3">NBRC 105253</strain>
    </source>
</reference>
<sequence>MATIPNGLSATNDFVFSLGINSPFVPGLPTEEAPPPEQDTDATDADNNKRNILFMLIFIIKP</sequence>
<evidence type="ECO:0000313" key="3">
    <source>
        <dbReference type="Proteomes" id="UP000321863"/>
    </source>
</evidence>
<evidence type="ECO:0000256" key="1">
    <source>
        <dbReference type="SAM" id="MobiDB-lite"/>
    </source>
</evidence>
<keyword evidence="3" id="KW-1185">Reference proteome</keyword>
<evidence type="ECO:0000313" key="2">
    <source>
        <dbReference type="EMBL" id="GEN76553.1"/>
    </source>
</evidence>
<protein>
    <submittedName>
        <fullName evidence="2">Uncharacterized protein</fullName>
    </submittedName>
</protein>
<name>A0A511YMX1_9FLAO</name>
<feature type="region of interest" description="Disordered" evidence="1">
    <location>
        <begin position="26"/>
        <end position="47"/>
    </location>
</feature>
<accession>A0A511YMX1</accession>
<dbReference type="Proteomes" id="UP000321863">
    <property type="component" value="Unassembled WGS sequence"/>
</dbReference>
<proteinExistence type="predicted"/>
<dbReference type="EMBL" id="BJYJ01000011">
    <property type="protein sequence ID" value="GEN76553.1"/>
    <property type="molecule type" value="Genomic_DNA"/>
</dbReference>
<dbReference type="AlphaFoldDB" id="A0A511YMX1"/>